<dbReference type="SUPFAM" id="SSF48600">
    <property type="entry name" value="Chorismate mutase II"/>
    <property type="match status" value="1"/>
</dbReference>
<organism evidence="23 24">
    <name type="scientific">Bilifractor porci</name>
    <dbReference type="NCBI Taxonomy" id="2606636"/>
    <lineage>
        <taxon>Bacteria</taxon>
        <taxon>Bacillati</taxon>
        <taxon>Bacillota</taxon>
        <taxon>Clostridia</taxon>
        <taxon>Lachnospirales</taxon>
        <taxon>Lachnospiraceae</taxon>
        <taxon>Bilifractor</taxon>
    </lineage>
</organism>
<gene>
    <name evidence="23" type="primary">pheA</name>
    <name evidence="23" type="ORF">FYJ60_00270</name>
</gene>
<dbReference type="GO" id="GO:0009094">
    <property type="term" value="P:L-phenylalanine biosynthetic process"/>
    <property type="evidence" value="ECO:0007669"/>
    <property type="project" value="UniProtKB-UniPathway"/>
</dbReference>
<evidence type="ECO:0000259" key="22">
    <source>
        <dbReference type="PROSITE" id="PS51671"/>
    </source>
</evidence>
<evidence type="ECO:0000256" key="3">
    <source>
        <dbReference type="ARBA" id="ARBA00004496"/>
    </source>
</evidence>
<keyword evidence="13" id="KW-0413">Isomerase</keyword>
<dbReference type="GO" id="GO:0004664">
    <property type="term" value="F:prephenate dehydratase activity"/>
    <property type="evidence" value="ECO:0007669"/>
    <property type="project" value="UniProtKB-EC"/>
</dbReference>
<keyword evidence="9" id="KW-0963">Cytoplasm</keyword>
<evidence type="ECO:0000256" key="14">
    <source>
        <dbReference type="ARBA" id="ARBA00023239"/>
    </source>
</evidence>
<dbReference type="Proteomes" id="UP000466864">
    <property type="component" value="Unassembled WGS sequence"/>
</dbReference>
<protein>
    <recommendedName>
        <fullName evidence="7">Bifunctional chorismate mutase/prephenate dehydratase</fullName>
        <ecNumber evidence="6">4.2.1.51</ecNumber>
    </recommendedName>
    <alternativeName>
        <fullName evidence="17">Chorismate mutase-prephenate dehydratase</fullName>
    </alternativeName>
    <alternativeName>
        <fullName evidence="8">Prephenate dehydratase</fullName>
    </alternativeName>
    <alternativeName>
        <fullName evidence="16">p-protein</fullName>
    </alternativeName>
</protein>
<evidence type="ECO:0000256" key="16">
    <source>
        <dbReference type="ARBA" id="ARBA00031175"/>
    </source>
</evidence>
<dbReference type="PANTHER" id="PTHR21022">
    <property type="entry name" value="PREPHENATE DEHYDRATASE P PROTEIN"/>
    <property type="match status" value="1"/>
</dbReference>
<reference evidence="23 24" key="1">
    <citation type="submission" date="2019-08" db="EMBL/GenBank/DDBJ databases">
        <title>In-depth cultivation of the pig gut microbiome towards novel bacterial diversity and tailored functional studies.</title>
        <authorList>
            <person name="Wylensek D."/>
            <person name="Hitch T.C.A."/>
            <person name="Clavel T."/>
        </authorList>
    </citation>
    <scope>NUCLEOTIDE SEQUENCE [LARGE SCALE GENOMIC DNA]</scope>
    <source>
        <strain evidence="23 24">Oil+RF-744-WCA-WT-13</strain>
    </source>
</reference>
<evidence type="ECO:0000259" key="20">
    <source>
        <dbReference type="PROSITE" id="PS51168"/>
    </source>
</evidence>
<evidence type="ECO:0000313" key="23">
    <source>
        <dbReference type="EMBL" id="MST80771.1"/>
    </source>
</evidence>
<dbReference type="InterPro" id="IPR002701">
    <property type="entry name" value="CM_II_prokaryot"/>
</dbReference>
<dbReference type="Gene3D" id="3.40.190.10">
    <property type="entry name" value="Periplasmic binding protein-like II"/>
    <property type="match status" value="2"/>
</dbReference>
<evidence type="ECO:0000256" key="19">
    <source>
        <dbReference type="PIRSR" id="PIRSR001500-2"/>
    </source>
</evidence>
<evidence type="ECO:0000256" key="10">
    <source>
        <dbReference type="ARBA" id="ARBA00022605"/>
    </source>
</evidence>
<dbReference type="RefSeq" id="WP_154456591.1">
    <property type="nucleotide sequence ID" value="NZ_VUMV01000001.1"/>
</dbReference>
<dbReference type="UniPathway" id="UPA00120">
    <property type="reaction ID" value="UER00203"/>
</dbReference>
<feature type="domain" description="Chorismate mutase" evidence="20">
    <location>
        <begin position="1"/>
        <end position="88"/>
    </location>
</feature>
<dbReference type="FunFam" id="3.40.190.10:FF:000034">
    <property type="entry name" value="Chorismate mutase/prephenate dehydratase"/>
    <property type="match status" value="1"/>
</dbReference>
<comment type="subcellular location">
    <subcellularLocation>
        <location evidence="3">Cytoplasm</location>
    </subcellularLocation>
</comment>
<dbReference type="Gene3D" id="3.30.70.260">
    <property type="match status" value="1"/>
</dbReference>
<dbReference type="InterPro" id="IPR045865">
    <property type="entry name" value="ACT-like_dom_sf"/>
</dbReference>
<evidence type="ECO:0000256" key="2">
    <source>
        <dbReference type="ARBA" id="ARBA00002364"/>
    </source>
</evidence>
<dbReference type="EMBL" id="VUMV01000001">
    <property type="protein sequence ID" value="MST80771.1"/>
    <property type="molecule type" value="Genomic_DNA"/>
</dbReference>
<evidence type="ECO:0000256" key="15">
    <source>
        <dbReference type="ARBA" id="ARBA00023268"/>
    </source>
</evidence>
<dbReference type="NCBIfam" id="NF008865">
    <property type="entry name" value="PRK11898.1"/>
    <property type="match status" value="1"/>
</dbReference>
<feature type="site" description="Essential for prephenate dehydratase activity" evidence="19">
    <location>
        <position position="282"/>
    </location>
</feature>
<dbReference type="SMART" id="SM00830">
    <property type="entry name" value="CM_2"/>
    <property type="match status" value="1"/>
</dbReference>
<dbReference type="InterPro" id="IPR036979">
    <property type="entry name" value="CM_dom_sf"/>
</dbReference>
<dbReference type="PROSITE" id="PS51168">
    <property type="entry name" value="CHORISMATE_MUT_2"/>
    <property type="match status" value="1"/>
</dbReference>
<dbReference type="PIRSF" id="PIRSF001500">
    <property type="entry name" value="Chor_mut_pdt_Ppr"/>
    <property type="match status" value="1"/>
</dbReference>
<keyword evidence="14 23" id="KW-0456">Lyase</keyword>
<dbReference type="GO" id="GO:0004106">
    <property type="term" value="F:chorismate mutase activity"/>
    <property type="evidence" value="ECO:0007669"/>
    <property type="project" value="UniProtKB-EC"/>
</dbReference>
<evidence type="ECO:0000256" key="18">
    <source>
        <dbReference type="ARBA" id="ARBA00047848"/>
    </source>
</evidence>
<dbReference type="PROSITE" id="PS51171">
    <property type="entry name" value="PREPHENATE_DEHYDR_3"/>
    <property type="match status" value="1"/>
</dbReference>
<dbReference type="InterPro" id="IPR001086">
    <property type="entry name" value="Preph_deHydtase"/>
</dbReference>
<dbReference type="Pfam" id="PF00800">
    <property type="entry name" value="PDT"/>
    <property type="match status" value="1"/>
</dbReference>
<evidence type="ECO:0000256" key="5">
    <source>
        <dbReference type="ARBA" id="ARBA00004817"/>
    </source>
</evidence>
<dbReference type="CDD" id="cd13631">
    <property type="entry name" value="PBP2_Ct-PDT_like"/>
    <property type="match status" value="1"/>
</dbReference>
<comment type="caution">
    <text evidence="23">The sequence shown here is derived from an EMBL/GenBank/DDBJ whole genome shotgun (WGS) entry which is preliminary data.</text>
</comment>
<dbReference type="GO" id="GO:0046417">
    <property type="term" value="P:chorismate metabolic process"/>
    <property type="evidence" value="ECO:0007669"/>
    <property type="project" value="InterPro"/>
</dbReference>
<comment type="pathway">
    <text evidence="4">Amino-acid biosynthesis; L-phenylalanine biosynthesis; phenylpyruvate from prephenate: step 1/1.</text>
</comment>
<dbReference type="InterPro" id="IPR008242">
    <property type="entry name" value="Chor_mutase/pphenate_deHydtase"/>
</dbReference>
<evidence type="ECO:0000256" key="1">
    <source>
        <dbReference type="ARBA" id="ARBA00000824"/>
    </source>
</evidence>
<evidence type="ECO:0000256" key="13">
    <source>
        <dbReference type="ARBA" id="ARBA00023235"/>
    </source>
</evidence>
<keyword evidence="24" id="KW-1185">Reference proteome</keyword>
<evidence type="ECO:0000256" key="8">
    <source>
        <dbReference type="ARBA" id="ARBA00021872"/>
    </source>
</evidence>
<keyword evidence="15" id="KW-0511">Multifunctional enzyme</keyword>
<keyword evidence="11" id="KW-0057">Aromatic amino acid biosynthesis</keyword>
<proteinExistence type="predicted"/>
<dbReference type="UniPathway" id="UPA00121">
    <property type="reaction ID" value="UER00345"/>
</dbReference>
<evidence type="ECO:0000259" key="21">
    <source>
        <dbReference type="PROSITE" id="PS51171"/>
    </source>
</evidence>
<evidence type="ECO:0000256" key="7">
    <source>
        <dbReference type="ARBA" id="ARBA00014401"/>
    </source>
</evidence>
<feature type="domain" description="ACT" evidence="22">
    <location>
        <begin position="301"/>
        <end position="377"/>
    </location>
</feature>
<name>A0A7X2TNH3_9FIRM</name>
<evidence type="ECO:0000256" key="9">
    <source>
        <dbReference type="ARBA" id="ARBA00022490"/>
    </source>
</evidence>
<feature type="domain" description="Prephenate dehydratase" evidence="21">
    <location>
        <begin position="111"/>
        <end position="289"/>
    </location>
</feature>
<dbReference type="InterPro" id="IPR002912">
    <property type="entry name" value="ACT_dom"/>
</dbReference>
<dbReference type="CDD" id="cd04905">
    <property type="entry name" value="ACT_CM-PDT"/>
    <property type="match status" value="1"/>
</dbReference>
<comment type="catalytic activity">
    <reaction evidence="1">
        <text>chorismate = prephenate</text>
        <dbReference type="Rhea" id="RHEA:13897"/>
        <dbReference type="ChEBI" id="CHEBI:29748"/>
        <dbReference type="ChEBI" id="CHEBI:29934"/>
        <dbReference type="EC" id="5.4.99.5"/>
    </reaction>
</comment>
<evidence type="ECO:0000256" key="17">
    <source>
        <dbReference type="ARBA" id="ARBA00031520"/>
    </source>
</evidence>
<evidence type="ECO:0000256" key="6">
    <source>
        <dbReference type="ARBA" id="ARBA00013147"/>
    </source>
</evidence>
<sequence>MTELEKYRDQIDAIDRKIVRLFHERMQVVEKVADYKIKSGKSVFDSQREQQKIRTLGELCENDFEKRAVVEIFEQIMAISRKKQYQLLTENGVTLPVDYASTEKLHFHNARVVFQGVEGAYSFEAMKTFFDDSIETAHVSTWREAMELLARHEMDFGVLPIENSTAGSVSDIYDLLLHYHNYIVGEQTIKIDHMLMALPGTRMEDIRTVYSHPQGLAQCSPWLDKNHPEWTRRQVLNTAMAAEKVAREGRRDQAAIASRSAAEYFGLQILQEGGMSAEKNSTRFIILSARRCFVKGARKISICFGLPHACGTLYNILSHFIFNGLNMFKIESRPIPDRPFEYRFFIDFEGNLADPAVKNALRGIQAEAVDLRLLGNY</sequence>
<comment type="function">
    <text evidence="2">Catalyzes the Claisen rearrangement of chorismate to prephenate and the decarboxylation/dehydration of prephenate to phenylpyruvate.</text>
</comment>
<dbReference type="InterPro" id="IPR036263">
    <property type="entry name" value="Chorismate_II_sf"/>
</dbReference>
<keyword evidence="10" id="KW-0028">Amino-acid biosynthesis</keyword>
<dbReference type="PANTHER" id="PTHR21022:SF19">
    <property type="entry name" value="PREPHENATE DEHYDRATASE-RELATED"/>
    <property type="match status" value="1"/>
</dbReference>
<dbReference type="SUPFAM" id="SSF55021">
    <property type="entry name" value="ACT-like"/>
    <property type="match status" value="1"/>
</dbReference>
<evidence type="ECO:0000313" key="24">
    <source>
        <dbReference type="Proteomes" id="UP000466864"/>
    </source>
</evidence>
<comment type="pathway">
    <text evidence="5">Metabolic intermediate biosynthesis; prephenate biosynthesis; prephenate from chorismate: step 1/1.</text>
</comment>
<dbReference type="PROSITE" id="PS51671">
    <property type="entry name" value="ACT"/>
    <property type="match status" value="1"/>
</dbReference>
<accession>A0A7X2TNH3</accession>
<dbReference type="Pfam" id="PF01817">
    <property type="entry name" value="CM_2"/>
    <property type="match status" value="1"/>
</dbReference>
<evidence type="ECO:0000256" key="11">
    <source>
        <dbReference type="ARBA" id="ARBA00023141"/>
    </source>
</evidence>
<dbReference type="Gene3D" id="1.20.59.10">
    <property type="entry name" value="Chorismate mutase"/>
    <property type="match status" value="1"/>
</dbReference>
<dbReference type="GO" id="GO:0005737">
    <property type="term" value="C:cytoplasm"/>
    <property type="evidence" value="ECO:0007669"/>
    <property type="project" value="UniProtKB-SubCell"/>
</dbReference>
<evidence type="ECO:0000256" key="12">
    <source>
        <dbReference type="ARBA" id="ARBA00023222"/>
    </source>
</evidence>
<comment type="catalytic activity">
    <reaction evidence="18">
        <text>prephenate + H(+) = 3-phenylpyruvate + CO2 + H2O</text>
        <dbReference type="Rhea" id="RHEA:21648"/>
        <dbReference type="ChEBI" id="CHEBI:15377"/>
        <dbReference type="ChEBI" id="CHEBI:15378"/>
        <dbReference type="ChEBI" id="CHEBI:16526"/>
        <dbReference type="ChEBI" id="CHEBI:18005"/>
        <dbReference type="ChEBI" id="CHEBI:29934"/>
        <dbReference type="EC" id="4.2.1.51"/>
    </reaction>
</comment>
<keyword evidence="12" id="KW-0584">Phenylalanine biosynthesis</keyword>
<evidence type="ECO:0000256" key="4">
    <source>
        <dbReference type="ARBA" id="ARBA00004741"/>
    </source>
</evidence>
<dbReference type="AlphaFoldDB" id="A0A7X2TNH3"/>
<dbReference type="SUPFAM" id="SSF53850">
    <property type="entry name" value="Periplasmic binding protein-like II"/>
    <property type="match status" value="1"/>
</dbReference>
<dbReference type="EC" id="4.2.1.51" evidence="6"/>